<dbReference type="RefSeq" id="WP_389361545.1">
    <property type="nucleotide sequence ID" value="NZ_JBIACK010000006.1"/>
</dbReference>
<dbReference type="EC" id="2.7.13.3" evidence="4"/>
<dbReference type="PANTHER" id="PTHR34220:SF7">
    <property type="entry name" value="SENSOR HISTIDINE KINASE YPDA"/>
    <property type="match status" value="1"/>
</dbReference>
<dbReference type="SUPFAM" id="SSF55874">
    <property type="entry name" value="ATPase domain of HSP90 chaperone/DNA topoisomerase II/histidine kinase"/>
    <property type="match status" value="1"/>
</dbReference>
<dbReference type="PANTHER" id="PTHR34220">
    <property type="entry name" value="SENSOR HISTIDINE KINASE YPDA"/>
    <property type="match status" value="1"/>
</dbReference>
<evidence type="ECO:0000313" key="4">
    <source>
        <dbReference type="EMBL" id="MFE8701575.1"/>
    </source>
</evidence>
<dbReference type="InterPro" id="IPR050640">
    <property type="entry name" value="Bact_2-comp_sensor_kinase"/>
</dbReference>
<reference evidence="4 5" key="1">
    <citation type="submission" date="2024-08" db="EMBL/GenBank/DDBJ databases">
        <title>Two novel Cytobacillus novel species.</title>
        <authorList>
            <person name="Liu G."/>
        </authorList>
    </citation>
    <scope>NUCLEOTIDE SEQUENCE [LARGE SCALE GENOMIC DNA]</scope>
    <source>
        <strain evidence="4 5">FJAT-54145</strain>
    </source>
</reference>
<protein>
    <submittedName>
        <fullName evidence="4">Sensor histidine kinase</fullName>
        <ecNumber evidence="4">2.7.13.3</ecNumber>
    </submittedName>
</protein>
<keyword evidence="4" id="KW-0418">Kinase</keyword>
<feature type="transmembrane region" description="Helical" evidence="1">
    <location>
        <begin position="6"/>
        <end position="32"/>
    </location>
</feature>
<dbReference type="Pfam" id="PF06580">
    <property type="entry name" value="His_kinase"/>
    <property type="match status" value="1"/>
</dbReference>
<gene>
    <name evidence="4" type="ORF">ACFYKX_13305</name>
</gene>
<dbReference type="Pfam" id="PF02518">
    <property type="entry name" value="HATPase_c"/>
    <property type="match status" value="1"/>
</dbReference>
<feature type="domain" description="Signal transduction histidine kinase internal region" evidence="3">
    <location>
        <begin position="55"/>
        <end position="134"/>
    </location>
</feature>
<dbReference type="GO" id="GO:0004673">
    <property type="term" value="F:protein histidine kinase activity"/>
    <property type="evidence" value="ECO:0007669"/>
    <property type="project" value="UniProtKB-EC"/>
</dbReference>
<accession>A0ABW6KBF7</accession>
<dbReference type="InterPro" id="IPR010559">
    <property type="entry name" value="Sig_transdc_His_kin_internal"/>
</dbReference>
<comment type="caution">
    <text evidence="4">The sequence shown here is derived from an EMBL/GenBank/DDBJ whole genome shotgun (WGS) entry which is preliminary data.</text>
</comment>
<feature type="domain" description="Histidine kinase/HSP90-like ATPase" evidence="2">
    <location>
        <begin position="151"/>
        <end position="255"/>
    </location>
</feature>
<dbReference type="Proteomes" id="UP001601059">
    <property type="component" value="Unassembled WGS sequence"/>
</dbReference>
<dbReference type="Gene3D" id="3.30.565.10">
    <property type="entry name" value="Histidine kinase-like ATPase, C-terminal domain"/>
    <property type="match status" value="1"/>
</dbReference>
<keyword evidence="4" id="KW-0808">Transferase</keyword>
<dbReference type="InterPro" id="IPR036890">
    <property type="entry name" value="HATPase_C_sf"/>
</dbReference>
<keyword evidence="1" id="KW-0472">Membrane</keyword>
<keyword evidence="1" id="KW-0812">Transmembrane</keyword>
<keyword evidence="1" id="KW-1133">Transmembrane helix</keyword>
<evidence type="ECO:0000256" key="1">
    <source>
        <dbReference type="SAM" id="Phobius"/>
    </source>
</evidence>
<organism evidence="4 5">
    <name type="scientific">Cytobacillus spartinae</name>
    <dbReference type="NCBI Taxonomy" id="3299023"/>
    <lineage>
        <taxon>Bacteria</taxon>
        <taxon>Bacillati</taxon>
        <taxon>Bacillota</taxon>
        <taxon>Bacilli</taxon>
        <taxon>Bacillales</taxon>
        <taxon>Bacillaceae</taxon>
        <taxon>Cytobacillus</taxon>
    </lineage>
</organism>
<name>A0ABW6KBF7_9BACI</name>
<dbReference type="InterPro" id="IPR003594">
    <property type="entry name" value="HATPase_dom"/>
</dbReference>
<evidence type="ECO:0000259" key="2">
    <source>
        <dbReference type="Pfam" id="PF02518"/>
    </source>
</evidence>
<proteinExistence type="predicted"/>
<sequence>MVLSLSMFTVIIVLGIVGGVVSFTALVALLIFEKEHEYLKVDKKKTELENLLKQAQLSNLASQIHPHFLFNSLNAITSLIRLNKNNDAEEAVYAISSLLRYTIRDNQQLVKLSDEMLSVHMYLKIQQLRFGNRLSWEIDSSSEIEDFKIPMLIIQPLVENACKHGIEPKMNGGYIKIVTYKSEDKLRIRIIDNGVGMSPVLIEQFELWKKTGNEATDFGIGIKNTYQRLRHYFGQNGDLSIVSTPEGTSCLISLKEVK</sequence>
<evidence type="ECO:0000259" key="3">
    <source>
        <dbReference type="Pfam" id="PF06580"/>
    </source>
</evidence>
<dbReference type="EMBL" id="JBIACK010000006">
    <property type="protein sequence ID" value="MFE8701575.1"/>
    <property type="molecule type" value="Genomic_DNA"/>
</dbReference>
<keyword evidence="5" id="KW-1185">Reference proteome</keyword>
<evidence type="ECO:0000313" key="5">
    <source>
        <dbReference type="Proteomes" id="UP001601059"/>
    </source>
</evidence>